<name>A0A420G6X0_9SPHI</name>
<comment type="caution">
    <text evidence="1">The sequence shown here is derived from an EMBL/GenBank/DDBJ whole genome shotgun (WGS) entry which is preliminary data.</text>
</comment>
<sequence>MDMKIARKFNTINKTCNLGLLILMCVGLNGCKKLYNLPDEKEFLSVNLNYDGKSFYPILGRTSLMGNINTDHSTTPLRFEIVNPRYGDGRPYKDLFEVKPVYRWISRYDGTEKNLEEIEAKRQLVYRPLFEVDSTGSFILWNSSTNELIEPRSKDSIDLVQNIRYFDLKVSNSGGSTVIKDFMILPWRVQDYEPYSDKNPYNGETAPDPNDPKNPNKKSYIWPSYMNGVYGESSNQLLRTNDQFKDLVVYIRRFTGGNGHNLRFVFLNKNGEPINPDSFNETKWNELVHGFNMKKTSAYVQYDVAYPIPLTSFPTKYSNGNSAKVDFSYSRKGFGGGLITANFGLNFKIFTKGDWEIVFHFQRENPRFDNE</sequence>
<evidence type="ECO:0000313" key="2">
    <source>
        <dbReference type="Proteomes" id="UP000286402"/>
    </source>
</evidence>
<accession>A0A420G6X0</accession>
<dbReference type="InterPro" id="IPR032173">
    <property type="entry name" value="DUF5007"/>
</dbReference>
<keyword evidence="2" id="KW-1185">Reference proteome</keyword>
<dbReference type="Pfam" id="PF16398">
    <property type="entry name" value="DUF5007"/>
    <property type="match status" value="1"/>
</dbReference>
<dbReference type="AlphaFoldDB" id="A0A420G6X0"/>
<organism evidence="1 2">
    <name type="scientific">Sphingobacterium siyangense</name>
    <dbReference type="NCBI Taxonomy" id="459529"/>
    <lineage>
        <taxon>Bacteria</taxon>
        <taxon>Pseudomonadati</taxon>
        <taxon>Bacteroidota</taxon>
        <taxon>Sphingobacteriia</taxon>
        <taxon>Sphingobacteriales</taxon>
        <taxon>Sphingobacteriaceae</taxon>
        <taxon>Sphingobacterium</taxon>
    </lineage>
</organism>
<dbReference type="EMBL" id="MCAQ01000002">
    <property type="protein sequence ID" value="RKF40915.1"/>
    <property type="molecule type" value="Genomic_DNA"/>
</dbReference>
<protein>
    <submittedName>
        <fullName evidence="1">DUF5007 domain-containing protein</fullName>
    </submittedName>
</protein>
<gene>
    <name evidence="1" type="ORF">BCY89_20995</name>
</gene>
<dbReference type="Proteomes" id="UP000286402">
    <property type="component" value="Unassembled WGS sequence"/>
</dbReference>
<proteinExistence type="predicted"/>
<reference evidence="1 2" key="1">
    <citation type="submission" date="2016-07" db="EMBL/GenBank/DDBJ databases">
        <title>Genome analysis of Sphingobacterium siyangense T12B17.</title>
        <authorList>
            <person name="Xu D."/>
            <person name="Su Y."/>
            <person name="Zheng S."/>
        </authorList>
    </citation>
    <scope>NUCLEOTIDE SEQUENCE [LARGE SCALE GENOMIC DNA]</scope>
    <source>
        <strain evidence="1 2">T12B17</strain>
    </source>
</reference>
<evidence type="ECO:0000313" key="1">
    <source>
        <dbReference type="EMBL" id="RKF40915.1"/>
    </source>
</evidence>